<dbReference type="STRING" id="1075417.SAMN05421823_103645"/>
<sequence>MDTTQKVSLDVLIEIPKGSRNKYEYDHTLNMIRFDRKLFSPVHYPTDYGFFPNTLGEDGDPLDAMVLVTAPTFPGCLIEVRPVAMLKMFDEKGPDAKILCVPVTDPHWSHVKDMKTVNPHMIVEIGHFFQVYKDLEKKKVGIEGWHDVDVAIEEIKQAQIRFKEQGH</sequence>
<dbReference type="FunFam" id="3.90.80.10:FF:000003">
    <property type="entry name" value="Inorganic pyrophosphatase"/>
    <property type="match status" value="1"/>
</dbReference>
<evidence type="ECO:0000313" key="9">
    <source>
        <dbReference type="Proteomes" id="UP000198510"/>
    </source>
</evidence>
<proteinExistence type="inferred from homology"/>
<gene>
    <name evidence="7" type="primary">ppa</name>
    <name evidence="8" type="ORF">SAMN05421823_103645</name>
</gene>
<accession>A0A1G9F1U9</accession>
<comment type="subcellular location">
    <subcellularLocation>
        <location evidence="7">Cytoplasm</location>
    </subcellularLocation>
</comment>
<dbReference type="Proteomes" id="UP000198510">
    <property type="component" value="Unassembled WGS sequence"/>
</dbReference>
<dbReference type="OrthoDB" id="5187599at2"/>
<dbReference type="GO" id="GO:0006796">
    <property type="term" value="P:phosphate-containing compound metabolic process"/>
    <property type="evidence" value="ECO:0007669"/>
    <property type="project" value="InterPro"/>
</dbReference>
<feature type="binding site" evidence="7">
    <location>
        <position position="63"/>
    </location>
    <ligand>
        <name>Mg(2+)</name>
        <dbReference type="ChEBI" id="CHEBI:18420"/>
        <label>1</label>
    </ligand>
</feature>
<evidence type="ECO:0000256" key="6">
    <source>
        <dbReference type="ARBA" id="ARBA00047820"/>
    </source>
</evidence>
<dbReference type="GO" id="GO:0005737">
    <property type="term" value="C:cytoplasm"/>
    <property type="evidence" value="ECO:0007669"/>
    <property type="project" value="UniProtKB-SubCell"/>
</dbReference>
<feature type="binding site" evidence="7">
    <location>
        <position position="36"/>
    </location>
    <ligand>
        <name>substrate</name>
    </ligand>
</feature>
<comment type="similarity">
    <text evidence="7">Belongs to the PPase family.</text>
</comment>
<dbReference type="InterPro" id="IPR036649">
    <property type="entry name" value="Pyrophosphatase_sf"/>
</dbReference>
<dbReference type="PANTHER" id="PTHR10286">
    <property type="entry name" value="INORGANIC PYROPHOSPHATASE"/>
    <property type="match status" value="1"/>
</dbReference>
<name>A0A1G9F1U9_9BACT</name>
<keyword evidence="4 7" id="KW-0378">Hydrolase</keyword>
<dbReference type="Gene3D" id="3.90.80.10">
    <property type="entry name" value="Inorganic pyrophosphatase"/>
    <property type="match status" value="1"/>
</dbReference>
<dbReference type="InterPro" id="IPR008162">
    <property type="entry name" value="Pyrophosphatase"/>
</dbReference>
<organism evidence="8 9">
    <name type="scientific">Catalinimonas alkaloidigena</name>
    <dbReference type="NCBI Taxonomy" id="1075417"/>
    <lineage>
        <taxon>Bacteria</taxon>
        <taxon>Pseudomonadati</taxon>
        <taxon>Bacteroidota</taxon>
        <taxon>Cytophagia</taxon>
        <taxon>Cytophagales</taxon>
        <taxon>Catalimonadaceae</taxon>
        <taxon>Catalinimonas</taxon>
    </lineage>
</organism>
<feature type="binding site" evidence="7">
    <location>
        <position position="63"/>
    </location>
    <ligand>
        <name>Mg(2+)</name>
        <dbReference type="ChEBI" id="CHEBI:18420"/>
        <label>2</label>
    </ligand>
</feature>
<feature type="binding site" evidence="7">
    <location>
        <position position="22"/>
    </location>
    <ligand>
        <name>substrate</name>
    </ligand>
</feature>
<protein>
    <recommendedName>
        <fullName evidence="7">Inorganic pyrophosphatase</fullName>
        <ecNumber evidence="7">3.6.1.1</ecNumber>
    </recommendedName>
    <alternativeName>
        <fullName evidence="7">Pyrophosphate phospho-hydrolase</fullName>
        <shortName evidence="7">PPase</shortName>
    </alternativeName>
</protein>
<dbReference type="GO" id="GO:0000287">
    <property type="term" value="F:magnesium ion binding"/>
    <property type="evidence" value="ECO:0007669"/>
    <property type="project" value="UniProtKB-UniRule"/>
</dbReference>
<dbReference type="HAMAP" id="MF_00209">
    <property type="entry name" value="Inorganic_PPase"/>
    <property type="match status" value="1"/>
</dbReference>
<keyword evidence="2 7" id="KW-0963">Cytoplasm</keyword>
<feature type="binding site" evidence="7">
    <location>
        <position position="132"/>
    </location>
    <ligand>
        <name>substrate</name>
    </ligand>
</feature>
<dbReference type="RefSeq" id="WP_089681637.1">
    <property type="nucleotide sequence ID" value="NZ_FNFO01000003.1"/>
</dbReference>
<evidence type="ECO:0000256" key="5">
    <source>
        <dbReference type="ARBA" id="ARBA00022842"/>
    </source>
</evidence>
<reference evidence="8 9" key="1">
    <citation type="submission" date="2016-10" db="EMBL/GenBank/DDBJ databases">
        <authorList>
            <person name="de Groot N.N."/>
        </authorList>
    </citation>
    <scope>NUCLEOTIDE SEQUENCE [LARGE SCALE GENOMIC DNA]</scope>
    <source>
        <strain evidence="8 9">DSM 25186</strain>
    </source>
</reference>
<dbReference type="CDD" id="cd00412">
    <property type="entry name" value="pyrophosphatase"/>
    <property type="match status" value="1"/>
</dbReference>
<dbReference type="Pfam" id="PF00719">
    <property type="entry name" value="Pyrophosphatase"/>
    <property type="match status" value="1"/>
</dbReference>
<evidence type="ECO:0000256" key="2">
    <source>
        <dbReference type="ARBA" id="ARBA00022490"/>
    </source>
</evidence>
<dbReference type="PROSITE" id="PS00387">
    <property type="entry name" value="PPASE"/>
    <property type="match status" value="1"/>
</dbReference>
<comment type="cofactor">
    <cofactor evidence="1 7">
        <name>Mg(2+)</name>
        <dbReference type="ChEBI" id="CHEBI:18420"/>
    </cofactor>
</comment>
<dbReference type="SUPFAM" id="SSF50324">
    <property type="entry name" value="Inorganic pyrophosphatase"/>
    <property type="match status" value="1"/>
</dbReference>
<evidence type="ECO:0000256" key="7">
    <source>
        <dbReference type="HAMAP-Rule" id="MF_00209"/>
    </source>
</evidence>
<evidence type="ECO:0000256" key="3">
    <source>
        <dbReference type="ARBA" id="ARBA00022723"/>
    </source>
</evidence>
<dbReference type="EC" id="3.6.1.1" evidence="7"/>
<comment type="function">
    <text evidence="7">Catalyzes the hydrolysis of inorganic pyrophosphate (PPi) forming two phosphate ions.</text>
</comment>
<dbReference type="AlphaFoldDB" id="A0A1G9F1U9"/>
<feature type="binding site" evidence="7">
    <location>
        <position position="95"/>
    </location>
    <ligand>
        <name>Mg(2+)</name>
        <dbReference type="ChEBI" id="CHEBI:18420"/>
        <label>1</label>
    </ligand>
</feature>
<evidence type="ECO:0000256" key="1">
    <source>
        <dbReference type="ARBA" id="ARBA00001946"/>
    </source>
</evidence>
<comment type="subunit">
    <text evidence="7">Homohexamer.</text>
</comment>
<keyword evidence="5 7" id="KW-0460">Magnesium</keyword>
<feature type="binding site" evidence="7">
    <location>
        <position position="48"/>
    </location>
    <ligand>
        <name>substrate</name>
    </ligand>
</feature>
<dbReference type="EMBL" id="FNFO01000003">
    <property type="protein sequence ID" value="SDK82243.1"/>
    <property type="molecule type" value="Genomic_DNA"/>
</dbReference>
<feature type="binding site" evidence="7">
    <location>
        <position position="58"/>
    </location>
    <ligand>
        <name>Mg(2+)</name>
        <dbReference type="ChEBI" id="CHEBI:18420"/>
        <label>1</label>
    </ligand>
</feature>
<evidence type="ECO:0000256" key="4">
    <source>
        <dbReference type="ARBA" id="ARBA00022801"/>
    </source>
</evidence>
<keyword evidence="3 7" id="KW-0479">Metal-binding</keyword>
<evidence type="ECO:0000313" key="8">
    <source>
        <dbReference type="EMBL" id="SDK82243.1"/>
    </source>
</evidence>
<comment type="catalytic activity">
    <reaction evidence="6 7">
        <text>diphosphate + H2O = 2 phosphate + H(+)</text>
        <dbReference type="Rhea" id="RHEA:24576"/>
        <dbReference type="ChEBI" id="CHEBI:15377"/>
        <dbReference type="ChEBI" id="CHEBI:15378"/>
        <dbReference type="ChEBI" id="CHEBI:33019"/>
        <dbReference type="ChEBI" id="CHEBI:43474"/>
        <dbReference type="EC" id="3.6.1.1"/>
    </reaction>
</comment>
<dbReference type="GO" id="GO:0004427">
    <property type="term" value="F:inorganic diphosphate phosphatase activity"/>
    <property type="evidence" value="ECO:0007669"/>
    <property type="project" value="UniProtKB-UniRule"/>
</dbReference>
<keyword evidence="9" id="KW-1185">Reference proteome</keyword>